<organism evidence="2 3">
    <name type="scientific">Arcicella rosea</name>
    <dbReference type="NCBI Taxonomy" id="502909"/>
    <lineage>
        <taxon>Bacteria</taxon>
        <taxon>Pseudomonadati</taxon>
        <taxon>Bacteroidota</taxon>
        <taxon>Cytophagia</taxon>
        <taxon>Cytophagales</taxon>
        <taxon>Flectobacillaceae</taxon>
        <taxon>Arcicella</taxon>
    </lineage>
</organism>
<dbReference type="AlphaFoldDB" id="A0A841EII2"/>
<dbReference type="RefSeq" id="WP_184133041.1">
    <property type="nucleotide sequence ID" value="NZ_JACHKT010000009.1"/>
</dbReference>
<feature type="chain" id="PRO_5032457547" description="DUF2911 domain-containing protein" evidence="1">
    <location>
        <begin position="20"/>
        <end position="173"/>
    </location>
</feature>
<name>A0A841EII2_9BACT</name>
<keyword evidence="3" id="KW-1185">Reference proteome</keyword>
<gene>
    <name evidence="2" type="ORF">HNP25_001637</name>
</gene>
<evidence type="ECO:0000313" key="2">
    <source>
        <dbReference type="EMBL" id="MBB6002985.1"/>
    </source>
</evidence>
<evidence type="ECO:0008006" key="4">
    <source>
        <dbReference type="Google" id="ProtNLM"/>
    </source>
</evidence>
<evidence type="ECO:0000256" key="1">
    <source>
        <dbReference type="SAM" id="SignalP"/>
    </source>
</evidence>
<accession>A0A841EII2</accession>
<reference evidence="2 3" key="1">
    <citation type="submission" date="2020-08" db="EMBL/GenBank/DDBJ databases">
        <title>Functional genomics of gut bacteria from endangered species of beetles.</title>
        <authorList>
            <person name="Carlos-Shanley C."/>
        </authorList>
    </citation>
    <scope>NUCLEOTIDE SEQUENCE [LARGE SCALE GENOMIC DNA]</scope>
    <source>
        <strain evidence="2 3">S00070</strain>
    </source>
</reference>
<sequence length="173" mass="19095">MKKLLFLAFFTVTAFISNAQHEAMTETKSKPSPAASTSATIGEATLTINYSQPAVKGRNVWDGNLAPYGKVWRTGANDATTFEVSKDVTVQGQTLKAGKYALFTIPGEKEWTIIFNKVAKQWGAFKYSEAEDALRVKATPKANDMMERFTIKAENNGDVTLMWDKVAVAFKVK</sequence>
<evidence type="ECO:0000313" key="3">
    <source>
        <dbReference type="Proteomes" id="UP000524404"/>
    </source>
</evidence>
<comment type="caution">
    <text evidence="2">The sequence shown here is derived from an EMBL/GenBank/DDBJ whole genome shotgun (WGS) entry which is preliminary data.</text>
</comment>
<keyword evidence="1" id="KW-0732">Signal</keyword>
<feature type="signal peptide" evidence="1">
    <location>
        <begin position="1"/>
        <end position="19"/>
    </location>
</feature>
<dbReference type="EMBL" id="JACHKT010000009">
    <property type="protein sequence ID" value="MBB6002985.1"/>
    <property type="molecule type" value="Genomic_DNA"/>
</dbReference>
<proteinExistence type="predicted"/>
<dbReference type="Pfam" id="PF11138">
    <property type="entry name" value="DUF2911"/>
    <property type="match status" value="1"/>
</dbReference>
<dbReference type="Proteomes" id="UP000524404">
    <property type="component" value="Unassembled WGS sequence"/>
</dbReference>
<protein>
    <recommendedName>
        <fullName evidence="4">DUF2911 domain-containing protein</fullName>
    </recommendedName>
</protein>
<dbReference type="InterPro" id="IPR021314">
    <property type="entry name" value="DUF2911"/>
</dbReference>